<dbReference type="InterPro" id="IPR009056">
    <property type="entry name" value="Cyt_c-like_dom"/>
</dbReference>
<gene>
    <name evidence="7" type="ORF">CO2235_150384</name>
    <name evidence="5" type="ORF">D2917_21805</name>
    <name evidence="6" type="ORF">JTE92_22045</name>
</gene>
<dbReference type="Gene3D" id="1.10.760.10">
    <property type="entry name" value="Cytochrome c-like domain"/>
    <property type="match status" value="1"/>
</dbReference>
<reference evidence="5 9" key="2">
    <citation type="submission" date="2018-09" db="EMBL/GenBank/DDBJ databases">
        <title>Complete genome sequence of Cupriavidus oxalaticus T2, a bacterium capable of phenol tolerance and degradation.</title>
        <authorList>
            <person name="Yan J."/>
        </authorList>
    </citation>
    <scope>NUCLEOTIDE SEQUENCE [LARGE SCALE GENOMIC DNA]</scope>
    <source>
        <strain evidence="5 9">T2</strain>
    </source>
</reference>
<organism evidence="5 9">
    <name type="scientific">Cupriavidus oxalaticus</name>
    <dbReference type="NCBI Taxonomy" id="96344"/>
    <lineage>
        <taxon>Bacteria</taxon>
        <taxon>Pseudomonadati</taxon>
        <taxon>Pseudomonadota</taxon>
        <taxon>Betaproteobacteria</taxon>
        <taxon>Burkholderiales</taxon>
        <taxon>Burkholderiaceae</taxon>
        <taxon>Cupriavidus</taxon>
    </lineage>
</organism>
<dbReference type="Pfam" id="PF21342">
    <property type="entry name" value="SoxA-TsdA_cyt-c"/>
    <property type="match status" value="1"/>
</dbReference>
<dbReference type="RefSeq" id="WP_063238082.1">
    <property type="nucleotide sequence ID" value="NZ_CP032519.1"/>
</dbReference>
<protein>
    <recommendedName>
        <fullName evidence="4">Cytochrome c domain-containing protein</fullName>
    </recommendedName>
</protein>
<accession>A0A375G4N1</accession>
<evidence type="ECO:0000313" key="5">
    <source>
        <dbReference type="EMBL" id="QEZ48496.1"/>
    </source>
</evidence>
<dbReference type="GO" id="GO:0046872">
    <property type="term" value="F:metal ion binding"/>
    <property type="evidence" value="ECO:0007669"/>
    <property type="project" value="UniProtKB-KW"/>
</dbReference>
<evidence type="ECO:0000256" key="3">
    <source>
        <dbReference type="ARBA" id="ARBA00023004"/>
    </source>
</evidence>
<keyword evidence="3" id="KW-0408">Iron</keyword>
<evidence type="ECO:0000313" key="8">
    <source>
        <dbReference type="Proteomes" id="UP000256862"/>
    </source>
</evidence>
<evidence type="ECO:0000256" key="1">
    <source>
        <dbReference type="ARBA" id="ARBA00022617"/>
    </source>
</evidence>
<sequence length="152" mass="17220">MKNDKWHARALTAGVAVLLLVGYDSDQPMAHKEPHTAEQLKAFEDVFMEQVRTGDLLFHGDAATEKQLNVKLSNTGMACAMCHPFASDTHPHEFPKFQEQMNEFATLRDMINWCIEKPNEGEKIDPNGPAMKALEAYTYYSNRNSKLDPGRH</sequence>
<keyword evidence="2" id="KW-0479">Metal-binding</keyword>
<dbReference type="EMBL" id="CP069812">
    <property type="protein sequence ID" value="QRQ92814.1"/>
    <property type="molecule type" value="Genomic_DNA"/>
</dbReference>
<reference evidence="6 10" key="3">
    <citation type="submission" date="2021-02" db="EMBL/GenBank/DDBJ databases">
        <title>Complete Genome Sequence of Cupriavidus oxalaticus Strain Ox1, a Soil Oxalate-Degrading Species.</title>
        <authorList>
            <person name="Palmieri F."/>
            <person name="Udriet P."/>
            <person name="Deuasquier M."/>
            <person name="Beaudoing E."/>
            <person name="Johnson S.L."/>
            <person name="Davenport K.W."/>
            <person name="Chain P.S."/>
            <person name="Bindschedler S."/>
            <person name="Junier P."/>
        </authorList>
    </citation>
    <scope>NUCLEOTIDE SEQUENCE [LARGE SCALE GENOMIC DNA]</scope>
    <source>
        <strain evidence="6 10">Ox1</strain>
    </source>
</reference>
<evidence type="ECO:0000256" key="2">
    <source>
        <dbReference type="ARBA" id="ARBA00022723"/>
    </source>
</evidence>
<dbReference type="Proteomes" id="UP000256862">
    <property type="component" value="Chromosome CO2235"/>
</dbReference>
<dbReference type="EMBL" id="OGUS01000115">
    <property type="protein sequence ID" value="SPC12729.1"/>
    <property type="molecule type" value="Genomic_DNA"/>
</dbReference>
<evidence type="ECO:0000313" key="6">
    <source>
        <dbReference type="EMBL" id="QRQ92814.1"/>
    </source>
</evidence>
<dbReference type="SUPFAM" id="SSF46626">
    <property type="entry name" value="Cytochrome c"/>
    <property type="match status" value="1"/>
</dbReference>
<evidence type="ECO:0000313" key="9">
    <source>
        <dbReference type="Proteomes" id="UP000325743"/>
    </source>
</evidence>
<proteinExistence type="predicted"/>
<dbReference type="EMBL" id="CP032519">
    <property type="protein sequence ID" value="QEZ48496.1"/>
    <property type="molecule type" value="Genomic_DNA"/>
</dbReference>
<evidence type="ECO:0000313" key="7">
    <source>
        <dbReference type="EMBL" id="SPC12729.1"/>
    </source>
</evidence>
<dbReference type="Proteomes" id="UP000623307">
    <property type="component" value="Chromosome 2"/>
</dbReference>
<evidence type="ECO:0000313" key="10">
    <source>
        <dbReference type="Proteomes" id="UP000623307"/>
    </source>
</evidence>
<dbReference type="OrthoDB" id="9808312at2"/>
<dbReference type="GO" id="GO:0009055">
    <property type="term" value="F:electron transfer activity"/>
    <property type="evidence" value="ECO:0007669"/>
    <property type="project" value="InterPro"/>
</dbReference>
<feature type="domain" description="Cytochrome c" evidence="4">
    <location>
        <begin position="72"/>
        <end position="143"/>
    </location>
</feature>
<keyword evidence="10" id="KW-1185">Reference proteome</keyword>
<evidence type="ECO:0000259" key="4">
    <source>
        <dbReference type="Pfam" id="PF21342"/>
    </source>
</evidence>
<keyword evidence="1" id="KW-0349">Heme</keyword>
<dbReference type="GeneID" id="303492240"/>
<reference evidence="7 8" key="1">
    <citation type="submission" date="2018-01" db="EMBL/GenBank/DDBJ databases">
        <authorList>
            <person name="Clerissi C."/>
        </authorList>
    </citation>
    <scope>NUCLEOTIDE SEQUENCE [LARGE SCALE GENOMIC DNA]</scope>
    <source>
        <strain evidence="7">Cupriavidus oxalaticus LMG 2235</strain>
    </source>
</reference>
<dbReference type="AlphaFoldDB" id="A0A375G4N1"/>
<dbReference type="Proteomes" id="UP000325743">
    <property type="component" value="Chromosome 2"/>
</dbReference>
<dbReference type="InterPro" id="IPR036909">
    <property type="entry name" value="Cyt_c-like_dom_sf"/>
</dbReference>
<name>A0A375G4N1_9BURK</name>
<dbReference type="GO" id="GO:0020037">
    <property type="term" value="F:heme binding"/>
    <property type="evidence" value="ECO:0007669"/>
    <property type="project" value="InterPro"/>
</dbReference>